<protein>
    <recommendedName>
        <fullName evidence="4">PAP2 superfamily protein</fullName>
    </recommendedName>
</protein>
<feature type="transmembrane region" description="Helical" evidence="1">
    <location>
        <begin position="9"/>
        <end position="27"/>
    </location>
</feature>
<accession>A0A543AJ22</accession>
<sequence>MLAKFFTEVLNPFVLVAALLTFVAWLTDPSWGQTASIAVFFISIVPLATSLVLVRLGKATDKYIRHRTQRHTFYAITLGSILVGAVLVFALDTSTEARWMLVFAVGTMLVVMAFNRRLKISMHSLMAALCAVIFSTGLPYIAVLVMSLIVWAGVSWSRVFLARHSLIEVLSGSVLGSIVAVAFLTVVGGLPSPWECGGE</sequence>
<reference evidence="2 3" key="1">
    <citation type="submission" date="2019-06" db="EMBL/GenBank/DDBJ databases">
        <title>Sequencing the genomes of 1000 actinobacteria strains.</title>
        <authorList>
            <person name="Klenk H.-P."/>
        </authorList>
    </citation>
    <scope>NUCLEOTIDE SEQUENCE [LARGE SCALE GENOMIC DNA]</scope>
    <source>
        <strain evidence="2 3">DSM 24083</strain>
    </source>
</reference>
<evidence type="ECO:0008006" key="4">
    <source>
        <dbReference type="Google" id="ProtNLM"/>
    </source>
</evidence>
<comment type="caution">
    <text evidence="2">The sequence shown here is derived from an EMBL/GenBank/DDBJ whole genome shotgun (WGS) entry which is preliminary data.</text>
</comment>
<organism evidence="2 3">
    <name type="scientific">Enteractinococcus coprophilus</name>
    <dbReference type="NCBI Taxonomy" id="1027633"/>
    <lineage>
        <taxon>Bacteria</taxon>
        <taxon>Bacillati</taxon>
        <taxon>Actinomycetota</taxon>
        <taxon>Actinomycetes</taxon>
        <taxon>Micrococcales</taxon>
        <taxon>Micrococcaceae</taxon>
    </lineage>
</organism>
<feature type="transmembrane region" description="Helical" evidence="1">
    <location>
        <begin position="166"/>
        <end position="190"/>
    </location>
</feature>
<feature type="transmembrane region" description="Helical" evidence="1">
    <location>
        <begin position="97"/>
        <end position="114"/>
    </location>
</feature>
<keyword evidence="1" id="KW-0812">Transmembrane</keyword>
<dbReference type="EMBL" id="VFOU01000002">
    <property type="protein sequence ID" value="TQL72580.1"/>
    <property type="molecule type" value="Genomic_DNA"/>
</dbReference>
<dbReference type="InterPro" id="IPR036938">
    <property type="entry name" value="PAP2/HPO_sf"/>
</dbReference>
<evidence type="ECO:0000256" key="1">
    <source>
        <dbReference type="SAM" id="Phobius"/>
    </source>
</evidence>
<dbReference type="OrthoDB" id="4878846at2"/>
<evidence type="ECO:0000313" key="2">
    <source>
        <dbReference type="EMBL" id="TQL72580.1"/>
    </source>
</evidence>
<name>A0A543AJ22_9MICC</name>
<dbReference type="AlphaFoldDB" id="A0A543AJ22"/>
<feature type="transmembrane region" description="Helical" evidence="1">
    <location>
        <begin position="33"/>
        <end position="53"/>
    </location>
</feature>
<feature type="transmembrane region" description="Helical" evidence="1">
    <location>
        <begin position="126"/>
        <end position="154"/>
    </location>
</feature>
<gene>
    <name evidence="2" type="ORF">FB556_1241</name>
</gene>
<keyword evidence="1" id="KW-1133">Transmembrane helix</keyword>
<proteinExistence type="predicted"/>
<feature type="transmembrane region" description="Helical" evidence="1">
    <location>
        <begin position="73"/>
        <end position="91"/>
    </location>
</feature>
<evidence type="ECO:0000313" key="3">
    <source>
        <dbReference type="Proteomes" id="UP000319746"/>
    </source>
</evidence>
<dbReference type="RefSeq" id="WP_141865809.1">
    <property type="nucleotide sequence ID" value="NZ_BAABAN010000004.1"/>
</dbReference>
<keyword evidence="1" id="KW-0472">Membrane</keyword>
<dbReference type="Proteomes" id="UP000319746">
    <property type="component" value="Unassembled WGS sequence"/>
</dbReference>
<dbReference type="SUPFAM" id="SSF48317">
    <property type="entry name" value="Acid phosphatase/Vanadium-dependent haloperoxidase"/>
    <property type="match status" value="1"/>
</dbReference>
<keyword evidence="3" id="KW-1185">Reference proteome</keyword>